<evidence type="ECO:0000313" key="7">
    <source>
        <dbReference type="EMBL" id="KAL0952044.1"/>
    </source>
</evidence>
<evidence type="ECO:0000256" key="3">
    <source>
        <dbReference type="ARBA" id="ARBA00023274"/>
    </source>
</evidence>
<dbReference type="InterPro" id="IPR012340">
    <property type="entry name" value="NA-bd_OB-fold"/>
</dbReference>
<keyword evidence="3" id="KW-0687">Ribonucleoprotein</keyword>
<name>A0ABR3J8S1_9AGAR</name>
<feature type="domain" description="Large ribosomal subunit protein uL2 C-terminal" evidence="5">
    <location>
        <begin position="264"/>
        <end position="394"/>
    </location>
</feature>
<dbReference type="Pfam" id="PF00181">
    <property type="entry name" value="Ribosomal_L2_N"/>
    <property type="match status" value="1"/>
</dbReference>
<feature type="region of interest" description="Disordered" evidence="4">
    <location>
        <begin position="365"/>
        <end position="428"/>
    </location>
</feature>
<dbReference type="SUPFAM" id="SSF50104">
    <property type="entry name" value="Translation proteins SH3-like domain"/>
    <property type="match status" value="1"/>
</dbReference>
<evidence type="ECO:0008006" key="9">
    <source>
        <dbReference type="Google" id="ProtNLM"/>
    </source>
</evidence>
<dbReference type="InterPro" id="IPR014726">
    <property type="entry name" value="Ribosomal_uL2_dom3"/>
</dbReference>
<dbReference type="InterPro" id="IPR022669">
    <property type="entry name" value="Ribosomal_uL2_C"/>
</dbReference>
<dbReference type="PROSITE" id="PS00467">
    <property type="entry name" value="RIBOSOMAL_L2"/>
    <property type="match status" value="1"/>
</dbReference>
<dbReference type="InterPro" id="IPR005880">
    <property type="entry name" value="Ribosomal_uL2_bac/org-type"/>
</dbReference>
<evidence type="ECO:0000256" key="4">
    <source>
        <dbReference type="SAM" id="MobiDB-lite"/>
    </source>
</evidence>
<gene>
    <name evidence="7" type="ORF">HGRIS_008686</name>
</gene>
<dbReference type="InterPro" id="IPR008991">
    <property type="entry name" value="Translation_prot_SH3-like_sf"/>
</dbReference>
<accession>A0ABR3J8S1</accession>
<dbReference type="Gene3D" id="2.30.30.30">
    <property type="match status" value="1"/>
</dbReference>
<dbReference type="EMBL" id="JASNQZ010000011">
    <property type="protein sequence ID" value="KAL0952044.1"/>
    <property type="molecule type" value="Genomic_DNA"/>
</dbReference>
<evidence type="ECO:0000256" key="2">
    <source>
        <dbReference type="ARBA" id="ARBA00022980"/>
    </source>
</evidence>
<dbReference type="PANTHER" id="PTHR13691">
    <property type="entry name" value="RIBOSOMAL PROTEIN L2"/>
    <property type="match status" value="1"/>
</dbReference>
<reference evidence="8" key="1">
    <citation type="submission" date="2024-06" db="EMBL/GenBank/DDBJ databases">
        <title>Multi-omics analyses provide insights into the biosynthesis of the anticancer antibiotic pleurotin in Hohenbuehelia grisea.</title>
        <authorList>
            <person name="Weaver J.A."/>
            <person name="Alberti F."/>
        </authorList>
    </citation>
    <scope>NUCLEOTIDE SEQUENCE [LARGE SCALE GENOMIC DNA]</scope>
    <source>
        <strain evidence="8">T-177</strain>
    </source>
</reference>
<dbReference type="InterPro" id="IPR022671">
    <property type="entry name" value="Ribosomal_uL2_CS"/>
</dbReference>
<dbReference type="SMART" id="SM01382">
    <property type="entry name" value="Ribosomal_L2_C"/>
    <property type="match status" value="1"/>
</dbReference>
<dbReference type="Gene3D" id="4.10.950.10">
    <property type="entry name" value="Ribosomal protein L2, domain 3"/>
    <property type="match status" value="1"/>
</dbReference>
<comment type="caution">
    <text evidence="7">The sequence shown here is derived from an EMBL/GenBank/DDBJ whole genome shotgun (WGS) entry which is preliminary data.</text>
</comment>
<evidence type="ECO:0000259" key="6">
    <source>
        <dbReference type="SMART" id="SM01383"/>
    </source>
</evidence>
<feature type="compositionally biased region" description="Basic and acidic residues" evidence="4">
    <location>
        <begin position="415"/>
        <end position="428"/>
    </location>
</feature>
<dbReference type="SMART" id="SM01383">
    <property type="entry name" value="Ribosomal_L2"/>
    <property type="match status" value="1"/>
</dbReference>
<proteinExistence type="inferred from homology"/>
<dbReference type="Pfam" id="PF03947">
    <property type="entry name" value="Ribosomal_L2_C"/>
    <property type="match status" value="1"/>
</dbReference>
<comment type="similarity">
    <text evidence="1">Belongs to the universal ribosomal protein uL2 family.</text>
</comment>
<keyword evidence="8" id="KW-1185">Reference proteome</keyword>
<protein>
    <recommendedName>
        <fullName evidence="9">Ribosomal protein L2</fullName>
    </recommendedName>
</protein>
<dbReference type="NCBIfam" id="TIGR01171">
    <property type="entry name" value="rplB_bact"/>
    <property type="match status" value="1"/>
</dbReference>
<dbReference type="InterPro" id="IPR014722">
    <property type="entry name" value="Rib_uL2_dom2"/>
</dbReference>
<dbReference type="SUPFAM" id="SSF50249">
    <property type="entry name" value="Nucleic acid-binding proteins"/>
    <property type="match status" value="1"/>
</dbReference>
<evidence type="ECO:0000259" key="5">
    <source>
        <dbReference type="SMART" id="SM01382"/>
    </source>
</evidence>
<dbReference type="PANTHER" id="PTHR13691:SF5">
    <property type="entry name" value="LARGE RIBOSOMAL SUBUNIT PROTEIN UL2M"/>
    <property type="match status" value="1"/>
</dbReference>
<sequence length="428" mass="47470">MVEKEKGKTRWFGPGAETKHRLTLFEKCSVAQFHQQTARGFYVLSQRPRPLPSLQSLCQPHGRAYATEVVRDLKSNAQSDTPDAFARTTALFKTYKPITPGIRHLRRPINDHLYKGRPVRALTIARRKTGGRNNQGVITVRHRGGGHRQRIRTVDFMRSTPGVHDVVRIEYDPGRSAHIALVKNRDPKAVGTQKWSYILATEGMRAGDHIQSFRQGIPDGFIPGFDDMDKQDLEMQTSDAEGQDGRTESSAQSLALGILRTMTLKPGNVLPLRLIPPGTVIHNVCLSPKGPGLLVRSAGSFGQVVAHEPAGRYTQVRLQSGEVRRVLQDCCATIGKVSNPLWKLRQLGKAGRARWLGRRPSVRGVAMNANDHPHGGGRGKSKSNKHPVSIWGWGTKGTRTRKPGPKGPKNSNKMVIKERPRGKEKRGN</sequence>
<dbReference type="Proteomes" id="UP001556367">
    <property type="component" value="Unassembled WGS sequence"/>
</dbReference>
<evidence type="ECO:0000313" key="8">
    <source>
        <dbReference type="Proteomes" id="UP001556367"/>
    </source>
</evidence>
<feature type="compositionally biased region" description="Basic residues" evidence="4">
    <location>
        <begin position="375"/>
        <end position="385"/>
    </location>
</feature>
<dbReference type="InterPro" id="IPR002171">
    <property type="entry name" value="Ribosomal_uL2"/>
</dbReference>
<keyword evidence="2" id="KW-0689">Ribosomal protein</keyword>
<dbReference type="InterPro" id="IPR022666">
    <property type="entry name" value="Ribosomal_uL2_RNA-bd_dom"/>
</dbReference>
<feature type="domain" description="Large ribosomal subunit protein uL2 RNA-binding" evidence="6">
    <location>
        <begin position="131"/>
        <end position="212"/>
    </location>
</feature>
<evidence type="ECO:0000256" key="1">
    <source>
        <dbReference type="ARBA" id="ARBA00005636"/>
    </source>
</evidence>
<organism evidence="7 8">
    <name type="scientific">Hohenbuehelia grisea</name>
    <dbReference type="NCBI Taxonomy" id="104357"/>
    <lineage>
        <taxon>Eukaryota</taxon>
        <taxon>Fungi</taxon>
        <taxon>Dikarya</taxon>
        <taxon>Basidiomycota</taxon>
        <taxon>Agaricomycotina</taxon>
        <taxon>Agaricomycetes</taxon>
        <taxon>Agaricomycetidae</taxon>
        <taxon>Agaricales</taxon>
        <taxon>Pleurotineae</taxon>
        <taxon>Pleurotaceae</taxon>
        <taxon>Hohenbuehelia</taxon>
    </lineage>
</organism>
<dbReference type="Gene3D" id="2.40.50.140">
    <property type="entry name" value="Nucleic acid-binding proteins"/>
    <property type="match status" value="1"/>
</dbReference>